<dbReference type="PANTHER" id="PTHR22726:SF1">
    <property type="entry name" value="METALLOENDOPEPTIDASE OMA1, MITOCHONDRIAL"/>
    <property type="match status" value="1"/>
</dbReference>
<dbReference type="GO" id="GO:0034982">
    <property type="term" value="P:mitochondrial protein processing"/>
    <property type="evidence" value="ECO:0007669"/>
    <property type="project" value="TreeGrafter"/>
</dbReference>
<dbReference type="GeneID" id="106543518"/>
<dbReference type="GO" id="GO:0046872">
    <property type="term" value="F:metal ion binding"/>
    <property type="evidence" value="ECO:0007669"/>
    <property type="project" value="UniProtKB-KW"/>
</dbReference>
<evidence type="ECO:0000256" key="4">
    <source>
        <dbReference type="ARBA" id="ARBA00022801"/>
    </source>
</evidence>
<dbReference type="CTD" id="115209"/>
<evidence type="ECO:0000256" key="8">
    <source>
        <dbReference type="ARBA" id="ARBA00040360"/>
    </source>
</evidence>
<keyword evidence="4 10" id="KW-0378">Hydrolase</keyword>
<evidence type="ECO:0000256" key="10">
    <source>
        <dbReference type="RuleBase" id="RU003983"/>
    </source>
</evidence>
<gene>
    <name evidence="14" type="primary">OMA1</name>
</gene>
<evidence type="ECO:0000313" key="14">
    <source>
        <dbReference type="RefSeq" id="XP_013915031.1"/>
    </source>
</evidence>
<accession>A0A6I9XM72</accession>
<dbReference type="InterPro" id="IPR051156">
    <property type="entry name" value="Mito/Outer_Membr_Metalloprot"/>
</dbReference>
<evidence type="ECO:0000256" key="9">
    <source>
        <dbReference type="ARBA" id="ARBA00042978"/>
    </source>
</evidence>
<dbReference type="GO" id="GO:0005743">
    <property type="term" value="C:mitochondrial inner membrane"/>
    <property type="evidence" value="ECO:0007669"/>
    <property type="project" value="TreeGrafter"/>
</dbReference>
<evidence type="ECO:0000259" key="12">
    <source>
        <dbReference type="Pfam" id="PF01435"/>
    </source>
</evidence>
<keyword evidence="5 10" id="KW-0862">Zinc</keyword>
<sequence>MASFGGSRNCILNQLASSINWRKCINPYTFSSKALNGAQHQLTKCQAWNKKNSIRFYFWNDNSRIYGNMNRTHRLPLDPKDVGIYTTRCSYFRRPCILTQQKARRKCVLFGAIMSQKLQDVATQNIQIFRCFHRSSILKAAPAALLLMILKPVQKLFAIILGRSIRKWWHALPPNKKALFKEALRRNRWKIILGISSLGVVFILFYFTHLEEAPITGRTRLVVFHKDQFAEMTEMEYDMWMLQFQNQMLPEKDPRYQVVKKVVTHLTESNKDIPGFSEITWTIHVVEESNINAFVLPNGQVFVFTGLLSAVSDINQLSFILGHEIAHVILGHAKRQV</sequence>
<evidence type="ECO:0000256" key="7">
    <source>
        <dbReference type="ARBA" id="ARBA00038233"/>
    </source>
</evidence>
<dbReference type="Pfam" id="PF01435">
    <property type="entry name" value="Peptidase_M48"/>
    <property type="match status" value="1"/>
</dbReference>
<evidence type="ECO:0000313" key="13">
    <source>
        <dbReference type="Proteomes" id="UP000504617"/>
    </source>
</evidence>
<dbReference type="RefSeq" id="XP_013915031.1">
    <property type="nucleotide sequence ID" value="XM_014059556.1"/>
</dbReference>
<keyword evidence="2 10" id="KW-0645">Protease</keyword>
<dbReference type="AlphaFoldDB" id="A0A6I9XM72"/>
<proteinExistence type="inferred from homology"/>
<dbReference type="GO" id="GO:0004222">
    <property type="term" value="F:metalloendopeptidase activity"/>
    <property type="evidence" value="ECO:0007669"/>
    <property type="project" value="InterPro"/>
</dbReference>
<dbReference type="GO" id="GO:0006515">
    <property type="term" value="P:protein quality control for misfolded or incompletely synthesized proteins"/>
    <property type="evidence" value="ECO:0007669"/>
    <property type="project" value="TreeGrafter"/>
</dbReference>
<dbReference type="Proteomes" id="UP000504617">
    <property type="component" value="Unplaced"/>
</dbReference>
<evidence type="ECO:0000256" key="1">
    <source>
        <dbReference type="ARBA" id="ARBA00011182"/>
    </source>
</evidence>
<feature type="transmembrane region" description="Helical" evidence="11">
    <location>
        <begin position="191"/>
        <end position="210"/>
    </location>
</feature>
<evidence type="ECO:0000256" key="5">
    <source>
        <dbReference type="ARBA" id="ARBA00022833"/>
    </source>
</evidence>
<comment type="similarity">
    <text evidence="7 10">Belongs to the peptidase M48 family.</text>
</comment>
<evidence type="ECO:0000256" key="6">
    <source>
        <dbReference type="ARBA" id="ARBA00023049"/>
    </source>
</evidence>
<evidence type="ECO:0000256" key="2">
    <source>
        <dbReference type="ARBA" id="ARBA00022670"/>
    </source>
</evidence>
<keyword evidence="6 10" id="KW-0482">Metalloprotease</keyword>
<name>A0A6I9XM72_9SAUR</name>
<reference evidence="14" key="1">
    <citation type="submission" date="2025-08" db="UniProtKB">
        <authorList>
            <consortium name="RefSeq"/>
        </authorList>
    </citation>
    <scope>IDENTIFICATION</scope>
    <source>
        <tissue evidence="14">Skeletal muscle</tissue>
    </source>
</reference>
<keyword evidence="11" id="KW-0812">Transmembrane</keyword>
<organism evidence="13 14">
    <name type="scientific">Thamnophis sirtalis</name>
    <dbReference type="NCBI Taxonomy" id="35019"/>
    <lineage>
        <taxon>Eukaryota</taxon>
        <taxon>Metazoa</taxon>
        <taxon>Chordata</taxon>
        <taxon>Craniata</taxon>
        <taxon>Vertebrata</taxon>
        <taxon>Euteleostomi</taxon>
        <taxon>Lepidosauria</taxon>
        <taxon>Squamata</taxon>
        <taxon>Bifurcata</taxon>
        <taxon>Unidentata</taxon>
        <taxon>Episquamata</taxon>
        <taxon>Toxicofera</taxon>
        <taxon>Serpentes</taxon>
        <taxon>Colubroidea</taxon>
        <taxon>Colubridae</taxon>
        <taxon>Natricinae</taxon>
        <taxon>Thamnophis</taxon>
    </lineage>
</organism>
<dbReference type="InterPro" id="IPR001915">
    <property type="entry name" value="Peptidase_M48"/>
</dbReference>
<keyword evidence="13" id="KW-1185">Reference proteome</keyword>
<comment type="subunit">
    <text evidence="1">Homooligomer.</text>
</comment>
<keyword evidence="11" id="KW-1133">Transmembrane helix</keyword>
<feature type="domain" description="Peptidase M48" evidence="12">
    <location>
        <begin position="260"/>
        <end position="336"/>
    </location>
</feature>
<dbReference type="PANTHER" id="PTHR22726">
    <property type="entry name" value="METALLOENDOPEPTIDASE OMA1"/>
    <property type="match status" value="1"/>
</dbReference>
<dbReference type="Gene3D" id="3.30.2010.10">
    <property type="entry name" value="Metalloproteases ('zincins'), catalytic domain"/>
    <property type="match status" value="1"/>
</dbReference>
<dbReference type="OrthoDB" id="7464992at2759"/>
<evidence type="ECO:0000256" key="11">
    <source>
        <dbReference type="SAM" id="Phobius"/>
    </source>
</evidence>
<comment type="cofactor">
    <cofactor evidence="10">
        <name>Zn(2+)</name>
        <dbReference type="ChEBI" id="CHEBI:29105"/>
    </cofactor>
    <text evidence="10">Binds 1 zinc ion per subunit.</text>
</comment>
<protein>
    <recommendedName>
        <fullName evidence="8">Metalloendopeptidase OMA1, mitochondrial</fullName>
    </recommendedName>
    <alternativeName>
        <fullName evidence="9">Overlapping with the m-AAA protease 1 homolog</fullName>
    </alternativeName>
</protein>
<keyword evidence="3" id="KW-0479">Metal-binding</keyword>
<keyword evidence="11" id="KW-0472">Membrane</keyword>
<evidence type="ECO:0000256" key="3">
    <source>
        <dbReference type="ARBA" id="ARBA00022723"/>
    </source>
</evidence>